<gene>
    <name evidence="5" type="ORF">G4B88_008675</name>
</gene>
<organism evidence="5 6">
    <name type="scientific">Cannabis sativa</name>
    <name type="common">Hemp</name>
    <name type="synonym">Marijuana</name>
    <dbReference type="NCBI Taxonomy" id="3483"/>
    <lineage>
        <taxon>Eukaryota</taxon>
        <taxon>Viridiplantae</taxon>
        <taxon>Streptophyta</taxon>
        <taxon>Embryophyta</taxon>
        <taxon>Tracheophyta</taxon>
        <taxon>Spermatophyta</taxon>
        <taxon>Magnoliopsida</taxon>
        <taxon>eudicotyledons</taxon>
        <taxon>Gunneridae</taxon>
        <taxon>Pentapetalae</taxon>
        <taxon>rosids</taxon>
        <taxon>fabids</taxon>
        <taxon>Rosales</taxon>
        <taxon>Cannabaceae</taxon>
        <taxon>Cannabis</taxon>
    </lineage>
</organism>
<proteinExistence type="inferred from homology"/>
<dbReference type="GO" id="GO:0006887">
    <property type="term" value="P:exocytosis"/>
    <property type="evidence" value="ECO:0007669"/>
    <property type="project" value="InterPro"/>
</dbReference>
<evidence type="ECO:0000313" key="5">
    <source>
        <dbReference type="EMBL" id="KAF4359423.1"/>
    </source>
</evidence>
<feature type="compositionally biased region" description="Basic and acidic residues" evidence="3">
    <location>
        <begin position="1044"/>
        <end position="1064"/>
    </location>
</feature>
<dbReference type="InterPro" id="IPR001810">
    <property type="entry name" value="F-box_dom"/>
</dbReference>
<dbReference type="SUPFAM" id="SSF81383">
    <property type="entry name" value="F-box domain"/>
    <property type="match status" value="1"/>
</dbReference>
<evidence type="ECO:0000256" key="2">
    <source>
        <dbReference type="ARBA" id="ARBA00022448"/>
    </source>
</evidence>
<protein>
    <recommendedName>
        <fullName evidence="4">F-box domain-containing protein</fullName>
    </recommendedName>
</protein>
<dbReference type="SMART" id="SM00256">
    <property type="entry name" value="FBOX"/>
    <property type="match status" value="1"/>
</dbReference>
<name>A0A7J6ELY5_CANSA</name>
<dbReference type="Gene3D" id="1.20.1280.50">
    <property type="match status" value="1"/>
</dbReference>
<dbReference type="AlphaFoldDB" id="A0A7J6ELY5"/>
<dbReference type="InterPro" id="IPR046364">
    <property type="entry name" value="Exo70_C"/>
</dbReference>
<accession>A0A7J6ELY5</accession>
<dbReference type="Pfam" id="PF12937">
    <property type="entry name" value="F-box-like"/>
    <property type="match status" value="1"/>
</dbReference>
<sequence>MGSKEFEEDFYLFKLEEACSDLRSVLKNSARIGESLGMMDKKFDLIDEALSTASKRVAPLQSLSMAAKALETRINRAVTPALSLLDSFKISDTLQQKLLDISEELSAERSVVTTKKKRLKKLIKYVDCVDQLNEAVSSISEDGEAVIQRLQEVVEFLSRTKATDQYRTHRLRETVVTLKALYETEVDAMRFEGSLDQALLNMQDEYESLLHQIKHQTLEHLVDNNNNEMNGDEDDMMVANGGSDNLGTKMEVEALRRISQTLAANDCLDICIDIYVKSGDKGRNLSHRDELSTIEKVPTSQAEDKNISRRNVRYKRVAKALMRLNPDYLRTYTQEEIDQIEWESLETAIALWIQHFDLAVKTVFVSEKKLCNYVLGGLMEGLIWSECFVKIADKIMAVFFRFGEGVTRSSKEPQKLFKLLDMFDMLEKLKPEFSDVFDGESGVDICSRFRELVKLLIHASSKVYWEFGLQIEGNTDGFPPPVDGSVPKIVRYAINYLKYLVSEEYSGPMAKVLQTEQKWKMGILSKPENEENLFREAIINVMEALQRNVESKRCRYKDKILPHVYAMNTYWYIYMRTRNTELGKLLGDVYMKKKYKIVAEESAYTYQKQAWGPLVRILEKEDLKGSQSKEEIGSMVRDKVEAFTRGLNEILNMHKRVYSIPDVDLREQIRESTMGLVVSSYTEFLNSFSAALRGRSYFSPETVQGLLTNFFDNGDGKLKRRDFTKDRSSQKSSTSLEGDIIKNFRRSGSYTTDLSKISFFFNFLKKNYFFPEKMARVEDSNLTVEECGFSFSFTDFPEDVQLCVLSFLMPSEIATFACTSKRFVSLCRNDDKLWFAMCDRRWGLKTQITKWVKGDTSYKLLYKTLSEWENLIGFWRRSGTGTTDISSPLLIFFEWGSSCLTGSRVSPSNNGTYNVIKAPFLFMSLSSEGQEVIFLDPDGRSELYEDFSNSRCFDYLEKDLIPVNLSFMGKTHFVVEEDLTFGYSNSRGQRRNGVQRSSSSANLVLEDGGVGDVDSIEPEFGSPGSLPDRLMSEIYQYFANRTSPVRDRSSRRQRRKEKERQARRKWEAQHFVKIVNYSHTHSRPLQGLWKGLYDDLNLGLYLVEYDGIGGISCRKVWNSSENIASYGPVFWTSSTSFVESPFSAEEESLYYSRIHHRPLPATDFILECSSLRESNTVSRILSVNSSFDLVIPHLAGATANPRHVEGRVWQYVDGTFGFGFLRDNFIIDLKHVSENGSLVDAVEFSGH</sequence>
<dbReference type="InterPro" id="IPR036047">
    <property type="entry name" value="F-box-like_dom_sf"/>
</dbReference>
<dbReference type="SUPFAM" id="SSF74788">
    <property type="entry name" value="Cullin repeat-like"/>
    <property type="match status" value="1"/>
</dbReference>
<dbReference type="InterPro" id="IPR004140">
    <property type="entry name" value="Exo70"/>
</dbReference>
<dbReference type="InterPro" id="IPR016159">
    <property type="entry name" value="Cullin_repeat-like_dom_sf"/>
</dbReference>
<dbReference type="PANTHER" id="PTHR12542:SF90">
    <property type="entry name" value="EXOCYST COMPLEX COMPONENT EXO70I"/>
    <property type="match status" value="1"/>
</dbReference>
<evidence type="ECO:0000256" key="3">
    <source>
        <dbReference type="SAM" id="MobiDB-lite"/>
    </source>
</evidence>
<evidence type="ECO:0000259" key="4">
    <source>
        <dbReference type="PROSITE" id="PS50181"/>
    </source>
</evidence>
<feature type="domain" description="F-box" evidence="4">
    <location>
        <begin position="790"/>
        <end position="837"/>
    </location>
</feature>
<keyword evidence="2" id="KW-0813">Transport</keyword>
<dbReference type="PANTHER" id="PTHR12542">
    <property type="entry name" value="EXOCYST COMPLEX PROTEIN EXO70"/>
    <property type="match status" value="1"/>
</dbReference>
<comment type="caution">
    <text evidence="5">The sequence shown here is derived from an EMBL/GenBank/DDBJ whole genome shotgun (WGS) entry which is preliminary data.</text>
</comment>
<keyword evidence="6" id="KW-1185">Reference proteome</keyword>
<dbReference type="EMBL" id="JAATIQ010000366">
    <property type="protein sequence ID" value="KAF4359423.1"/>
    <property type="molecule type" value="Genomic_DNA"/>
</dbReference>
<evidence type="ECO:0000313" key="6">
    <source>
        <dbReference type="Proteomes" id="UP000583929"/>
    </source>
</evidence>
<comment type="similarity">
    <text evidence="1">Belongs to the EXO70 family.</text>
</comment>
<dbReference type="PROSITE" id="PS50181">
    <property type="entry name" value="FBOX"/>
    <property type="match status" value="1"/>
</dbReference>
<dbReference type="Pfam" id="PF03081">
    <property type="entry name" value="Exo70_C"/>
    <property type="match status" value="1"/>
</dbReference>
<evidence type="ECO:0000256" key="1">
    <source>
        <dbReference type="ARBA" id="ARBA00006756"/>
    </source>
</evidence>
<dbReference type="GO" id="GO:0005546">
    <property type="term" value="F:phosphatidylinositol-4,5-bisphosphate binding"/>
    <property type="evidence" value="ECO:0007669"/>
    <property type="project" value="InterPro"/>
</dbReference>
<reference evidence="5 6" key="1">
    <citation type="journal article" date="2020" name="bioRxiv">
        <title>Sequence and annotation of 42 cannabis genomes reveals extensive copy number variation in cannabinoid synthesis and pathogen resistance genes.</title>
        <authorList>
            <person name="Mckernan K.J."/>
            <person name="Helbert Y."/>
            <person name="Kane L.T."/>
            <person name="Ebling H."/>
            <person name="Zhang L."/>
            <person name="Liu B."/>
            <person name="Eaton Z."/>
            <person name="Mclaughlin S."/>
            <person name="Kingan S."/>
            <person name="Baybayan P."/>
            <person name="Concepcion G."/>
            <person name="Jordan M."/>
            <person name="Riva A."/>
            <person name="Barbazuk W."/>
            <person name="Harkins T."/>
        </authorList>
    </citation>
    <scope>NUCLEOTIDE SEQUENCE [LARGE SCALE GENOMIC DNA]</scope>
    <source>
        <strain evidence="6">cv. Jamaican Lion 4</strain>
        <tissue evidence="5">Leaf</tissue>
    </source>
</reference>
<dbReference type="Gene3D" id="1.20.1280.170">
    <property type="entry name" value="Exocyst complex component Exo70"/>
    <property type="match status" value="1"/>
</dbReference>
<dbReference type="GO" id="GO:0000145">
    <property type="term" value="C:exocyst"/>
    <property type="evidence" value="ECO:0007669"/>
    <property type="project" value="InterPro"/>
</dbReference>
<dbReference type="Proteomes" id="UP000583929">
    <property type="component" value="Unassembled WGS sequence"/>
</dbReference>
<feature type="region of interest" description="Disordered" evidence="3">
    <location>
        <begin position="1042"/>
        <end position="1064"/>
    </location>
</feature>